<dbReference type="GO" id="GO:0005829">
    <property type="term" value="C:cytosol"/>
    <property type="evidence" value="ECO:0007669"/>
    <property type="project" value="TreeGrafter"/>
</dbReference>
<evidence type="ECO:0000313" key="2">
    <source>
        <dbReference type="EMBL" id="QGP90882.1"/>
    </source>
</evidence>
<dbReference type="CDD" id="cd00732">
    <property type="entry name" value="CheW"/>
    <property type="match status" value="1"/>
</dbReference>
<name>A0A6I5ZLY1_9FIRM</name>
<feature type="domain" description="CheW-like" evidence="1">
    <location>
        <begin position="15"/>
        <end position="154"/>
    </location>
</feature>
<organism evidence="2 3">
    <name type="scientific">Neomoorella glycerini</name>
    <dbReference type="NCBI Taxonomy" id="55779"/>
    <lineage>
        <taxon>Bacteria</taxon>
        <taxon>Bacillati</taxon>
        <taxon>Bacillota</taxon>
        <taxon>Clostridia</taxon>
        <taxon>Neomoorellales</taxon>
        <taxon>Neomoorellaceae</taxon>
        <taxon>Neomoorella</taxon>
    </lineage>
</organism>
<feature type="domain" description="CheW-like" evidence="1">
    <location>
        <begin position="187"/>
        <end position="330"/>
    </location>
</feature>
<dbReference type="SMART" id="SM00260">
    <property type="entry name" value="CheW"/>
    <property type="match status" value="3"/>
</dbReference>
<dbReference type="CDD" id="cd00588">
    <property type="entry name" value="CheW_like"/>
    <property type="match status" value="1"/>
</dbReference>
<evidence type="ECO:0000259" key="1">
    <source>
        <dbReference type="PROSITE" id="PS50851"/>
    </source>
</evidence>
<dbReference type="AlphaFoldDB" id="A0A6I5ZLY1"/>
<dbReference type="PROSITE" id="PS50851">
    <property type="entry name" value="CHEW"/>
    <property type="match status" value="3"/>
</dbReference>
<proteinExistence type="predicted"/>
<dbReference type="GO" id="GO:0007165">
    <property type="term" value="P:signal transduction"/>
    <property type="evidence" value="ECO:0007669"/>
    <property type="project" value="InterPro"/>
</dbReference>
<dbReference type="PANTHER" id="PTHR22617">
    <property type="entry name" value="CHEMOTAXIS SENSOR HISTIDINE KINASE-RELATED"/>
    <property type="match status" value="1"/>
</dbReference>
<dbReference type="OrthoDB" id="9794382at2"/>
<dbReference type="InterPro" id="IPR036061">
    <property type="entry name" value="CheW-like_dom_sf"/>
</dbReference>
<feature type="domain" description="CheW-like" evidence="1">
    <location>
        <begin position="352"/>
        <end position="495"/>
    </location>
</feature>
<sequence length="498" mass="53745">MRVREDGDVAVGSKTGQYVVFKLGPESYGIVIDHLQEIIRVPAVVRVPMTPPYIRGLANLRGTILTVYDTRMKMGLESTSADENSRVIVVTAGGRQAGFIVDRIEGVMDIPAEAIEEFREGTAGGSYVSRAARIGEGRLVLLVDMAGMIAEMAGPALATLAAGNGNGHYEAGEEREAGRANKVQESEQQLLIFRVGGEEYALNIADVKEIVHLPEEWNALHEAPPYVLGLISLRDQVLPLISMRRVFGLGDSQAPGGRVIVAYAGQGKKVTAGIVVDSLAEVLRVNERSMEPVPAILRQGAGEIAAVCRLGEKRMVFVLDSEKLLGDVSFLTGVESGGDAAAVGRRRYHEEEYQLVTFELGKEEFALPIKSVREIIRAGHITAVPGTRSFVRGIFNLRGSIVPVIDLRRRFAYPERPPDEQDRILICEGNGSVVGLMVDGVREVLKILASKIEAAPPGISQPGGERPCVSGIAKLEKGRNVIILDAARVLMGDDGWQA</sequence>
<dbReference type="Gene3D" id="2.30.30.40">
    <property type="entry name" value="SH3 Domains"/>
    <property type="match status" value="3"/>
</dbReference>
<dbReference type="InterPro" id="IPR002545">
    <property type="entry name" value="CheW-lke_dom"/>
</dbReference>
<dbReference type="Proteomes" id="UP000425916">
    <property type="component" value="Chromosome"/>
</dbReference>
<keyword evidence="3" id="KW-1185">Reference proteome</keyword>
<dbReference type="SUPFAM" id="SSF50341">
    <property type="entry name" value="CheW-like"/>
    <property type="match status" value="3"/>
</dbReference>
<dbReference type="EMBL" id="CP046244">
    <property type="protein sequence ID" value="QGP90882.1"/>
    <property type="molecule type" value="Genomic_DNA"/>
</dbReference>
<protein>
    <submittedName>
        <fullName evidence="2">CheW-like domain protein</fullName>
    </submittedName>
</protein>
<accession>A0A6I5ZLY1</accession>
<gene>
    <name evidence="2" type="ORF">MGLY_01940</name>
</gene>
<dbReference type="RefSeq" id="WP_156271337.1">
    <property type="nucleotide sequence ID" value="NZ_CP046244.1"/>
</dbReference>
<dbReference type="GO" id="GO:0006935">
    <property type="term" value="P:chemotaxis"/>
    <property type="evidence" value="ECO:0007669"/>
    <property type="project" value="InterPro"/>
</dbReference>
<dbReference type="PANTHER" id="PTHR22617:SF23">
    <property type="entry name" value="CHEMOTAXIS PROTEIN CHEW"/>
    <property type="match status" value="1"/>
</dbReference>
<dbReference type="InterPro" id="IPR039315">
    <property type="entry name" value="CheW"/>
</dbReference>
<reference evidence="2 3" key="1">
    <citation type="submission" date="2019-11" db="EMBL/GenBank/DDBJ databases">
        <title>Genome sequence of Moorella glycerini DSM11254.</title>
        <authorList>
            <person name="Poehlein A."/>
            <person name="Boeer T."/>
            <person name="Daniel R."/>
        </authorList>
    </citation>
    <scope>NUCLEOTIDE SEQUENCE [LARGE SCALE GENOMIC DNA]</scope>
    <source>
        <strain evidence="2 3">DSM 11254</strain>
    </source>
</reference>
<evidence type="ECO:0000313" key="3">
    <source>
        <dbReference type="Proteomes" id="UP000425916"/>
    </source>
</evidence>
<dbReference type="Pfam" id="PF01584">
    <property type="entry name" value="CheW"/>
    <property type="match status" value="3"/>
</dbReference>
<dbReference type="Gene3D" id="2.40.50.180">
    <property type="entry name" value="CheA-289, Domain 4"/>
    <property type="match status" value="3"/>
</dbReference>